<keyword evidence="1" id="KW-0175">Coiled coil</keyword>
<reference evidence="2 4" key="1">
    <citation type="journal article" date="2020" name="Microorganisms">
        <title>Reliable Identification of Environmental Pseudomonas Isolates Using the rpoD Gene.</title>
        <authorList>
            <consortium name="The Broad Institute Genome Sequencing Platform"/>
            <person name="Girard L."/>
            <person name="Lood C."/>
            <person name="Rokni-Zadeh H."/>
            <person name="van Noort V."/>
            <person name="Lavigne R."/>
            <person name="De Mot R."/>
        </authorList>
    </citation>
    <scope>NUCLEOTIDE SEQUENCE</scope>
    <source>
        <strain evidence="2 4">SWRI102</strain>
    </source>
</reference>
<proteinExistence type="predicted"/>
<comment type="caution">
    <text evidence="2">The sequence shown here is derived from an EMBL/GenBank/DDBJ whole genome shotgun (WGS) entry which is preliminary data.</text>
</comment>
<evidence type="ECO:0000313" key="2">
    <source>
        <dbReference type="EMBL" id="MBC3394287.1"/>
    </source>
</evidence>
<dbReference type="EMBL" id="JABWQX010000001">
    <property type="protein sequence ID" value="MBC3394287.1"/>
    <property type="molecule type" value="Genomic_DNA"/>
</dbReference>
<sequence length="310" mass="33721">MARSKSIPVETLALPVLDGVTLTADQNAMAALHAAHGDERDTVSQLLGQAQMAGVFEAFSRTVRTSKLAFVKENKLYRGLAGRKSPHGAGTLGGTWDEFCGLLGRSVDQVDRDIANLRAFGEEALDSMSRMGIGYRELRQYRKLPQDQQAALVEVAKGGDKEAFVDLAEEMIAKHTAEKETLGRRLDEAKADYAAQSEVMAKKTGELDKARRELELSRKRVQAMPVDEAAKALRAEVSAIAYEAEANVLGPLREGFSKLEALAVGGEDHRAFRAGLIRQLEITLGSVRSEFNLLDHADGVAWMSPAESVL</sequence>
<evidence type="ECO:0000313" key="4">
    <source>
        <dbReference type="Proteomes" id="UP000659438"/>
    </source>
</evidence>
<dbReference type="RefSeq" id="WP_186642576.1">
    <property type="nucleotide sequence ID" value="NZ_JABWQX020000001.1"/>
</dbReference>
<organism evidence="2">
    <name type="scientific">Pseudomonas marvdashtae</name>
    <dbReference type="NCBI Taxonomy" id="2745500"/>
    <lineage>
        <taxon>Bacteria</taxon>
        <taxon>Pseudomonadati</taxon>
        <taxon>Pseudomonadota</taxon>
        <taxon>Gammaproteobacteria</taxon>
        <taxon>Pseudomonadales</taxon>
        <taxon>Pseudomonadaceae</taxon>
        <taxon>Pseudomonas</taxon>
    </lineage>
</organism>
<evidence type="ECO:0000313" key="3">
    <source>
        <dbReference type="EMBL" id="MBV4551742.1"/>
    </source>
</evidence>
<dbReference type="Proteomes" id="UP000659438">
    <property type="component" value="Unassembled WGS sequence"/>
</dbReference>
<keyword evidence="4" id="KW-1185">Reference proteome</keyword>
<name>A0A923FK46_9PSED</name>
<evidence type="ECO:0000256" key="1">
    <source>
        <dbReference type="SAM" id="Coils"/>
    </source>
</evidence>
<accession>A0A923FK46</accession>
<gene>
    <name evidence="3" type="ORF">HU742_011400</name>
    <name evidence="2" type="ORF">HU742_03655</name>
</gene>
<feature type="coiled-coil region" evidence="1">
    <location>
        <begin position="172"/>
        <end position="220"/>
    </location>
</feature>
<dbReference type="AlphaFoldDB" id="A0A923FK46"/>
<dbReference type="EMBL" id="JABWQX020000001">
    <property type="protein sequence ID" value="MBV4551742.1"/>
    <property type="molecule type" value="Genomic_DNA"/>
</dbReference>
<reference evidence="2" key="2">
    <citation type="submission" date="2020-07" db="EMBL/GenBank/DDBJ databases">
        <authorList>
            <person name="Lood C."/>
            <person name="Girard L."/>
        </authorList>
    </citation>
    <scope>NUCLEOTIDE SEQUENCE</scope>
    <source>
        <strain evidence="2">SWRI102</strain>
    </source>
</reference>
<reference evidence="3" key="3">
    <citation type="submission" date="2021-06" db="EMBL/GenBank/DDBJ databases">
        <title>Updating the genus Pseudomonas: Description of 43 new species and partition of the Pseudomonas putida group.</title>
        <authorList>
            <person name="Girard L."/>
            <person name="Lood C."/>
            <person name="Vandamme P."/>
            <person name="Rokni-Zadeh H."/>
            <person name="Van Noort V."/>
            <person name="Hofte M."/>
            <person name="Lavigne R."/>
            <person name="De Mot R."/>
        </authorList>
    </citation>
    <scope>NUCLEOTIDE SEQUENCE</scope>
    <source>
        <strain evidence="3">SWRI102</strain>
    </source>
</reference>
<protein>
    <submittedName>
        <fullName evidence="2">Uncharacterized protein</fullName>
    </submittedName>
</protein>